<keyword evidence="3" id="KW-1185">Reference proteome</keyword>
<feature type="transmembrane region" description="Helical" evidence="1">
    <location>
        <begin position="109"/>
        <end position="133"/>
    </location>
</feature>
<protein>
    <submittedName>
        <fullName evidence="2">Uncharacterized protein</fullName>
    </submittedName>
</protein>
<dbReference type="EMBL" id="JAHYIQ010000042">
    <property type="protein sequence ID" value="KAK1118678.1"/>
    <property type="molecule type" value="Genomic_DNA"/>
</dbReference>
<proteinExistence type="predicted"/>
<feature type="transmembrane region" description="Helical" evidence="1">
    <location>
        <begin position="46"/>
        <end position="67"/>
    </location>
</feature>
<gene>
    <name evidence="2" type="ORF">K0M31_014982</name>
</gene>
<dbReference type="AlphaFoldDB" id="A0AA40FGM4"/>
<accession>A0AA40FGM4</accession>
<comment type="caution">
    <text evidence="2">The sequence shown here is derived from an EMBL/GenBank/DDBJ whole genome shotgun (WGS) entry which is preliminary data.</text>
</comment>
<sequence length="223" mass="25662">MSTDWFFIDNARVSFLHEVNQRNRGNNDEGSEMRFLMGPGRPRRRLVLTVTATVVSMQLTSLCGYYSLKAGTLLTGILCIILSIISLILIFTLNVEWKMIIIDALDQSIVKIIFAINLCMTILISTLLIIGALKRNTFMMLPWVVLGLILVVSLLVSILYTSIMFFVNHAAINGILWLVIGIVAVVIYMYLWLVVYSYFQYLRYDNLNNKIDPYGRRYNYRRP</sequence>
<dbReference type="Proteomes" id="UP001177670">
    <property type="component" value="Unassembled WGS sequence"/>
</dbReference>
<keyword evidence="1" id="KW-0812">Transmembrane</keyword>
<evidence type="ECO:0000256" key="1">
    <source>
        <dbReference type="SAM" id="Phobius"/>
    </source>
</evidence>
<evidence type="ECO:0000313" key="2">
    <source>
        <dbReference type="EMBL" id="KAK1118678.1"/>
    </source>
</evidence>
<feature type="transmembrane region" description="Helical" evidence="1">
    <location>
        <begin position="73"/>
        <end position="97"/>
    </location>
</feature>
<feature type="transmembrane region" description="Helical" evidence="1">
    <location>
        <begin position="139"/>
        <end position="163"/>
    </location>
</feature>
<dbReference type="InterPro" id="IPR031720">
    <property type="entry name" value="DUF4728"/>
</dbReference>
<dbReference type="PANTHER" id="PTHR34609:SF17">
    <property type="entry name" value="GEO08273P1-RELATED"/>
    <property type="match status" value="1"/>
</dbReference>
<reference evidence="2" key="1">
    <citation type="submission" date="2021-10" db="EMBL/GenBank/DDBJ databases">
        <title>Melipona bicolor Genome sequencing and assembly.</title>
        <authorList>
            <person name="Araujo N.S."/>
            <person name="Arias M.C."/>
        </authorList>
    </citation>
    <scope>NUCLEOTIDE SEQUENCE</scope>
    <source>
        <strain evidence="2">USP_2M_L1-L4_2017</strain>
        <tissue evidence="2">Whole body</tissue>
    </source>
</reference>
<organism evidence="2 3">
    <name type="scientific">Melipona bicolor</name>
    <dbReference type="NCBI Taxonomy" id="60889"/>
    <lineage>
        <taxon>Eukaryota</taxon>
        <taxon>Metazoa</taxon>
        <taxon>Ecdysozoa</taxon>
        <taxon>Arthropoda</taxon>
        <taxon>Hexapoda</taxon>
        <taxon>Insecta</taxon>
        <taxon>Pterygota</taxon>
        <taxon>Neoptera</taxon>
        <taxon>Endopterygota</taxon>
        <taxon>Hymenoptera</taxon>
        <taxon>Apocrita</taxon>
        <taxon>Aculeata</taxon>
        <taxon>Apoidea</taxon>
        <taxon>Anthophila</taxon>
        <taxon>Apidae</taxon>
        <taxon>Melipona</taxon>
    </lineage>
</organism>
<evidence type="ECO:0000313" key="3">
    <source>
        <dbReference type="Proteomes" id="UP001177670"/>
    </source>
</evidence>
<keyword evidence="1" id="KW-1133">Transmembrane helix</keyword>
<dbReference type="PANTHER" id="PTHR34609">
    <property type="entry name" value="GEO08273P1-RELATED"/>
    <property type="match status" value="1"/>
</dbReference>
<keyword evidence="1" id="KW-0472">Membrane</keyword>
<feature type="transmembrane region" description="Helical" evidence="1">
    <location>
        <begin position="175"/>
        <end position="199"/>
    </location>
</feature>
<name>A0AA40FGM4_9HYME</name>
<dbReference type="Pfam" id="PF15860">
    <property type="entry name" value="DUF4728"/>
    <property type="match status" value="1"/>
</dbReference>
<dbReference type="InterPro" id="IPR053077">
    <property type="entry name" value="MARVEL_domain_protein_3"/>
</dbReference>